<protein>
    <submittedName>
        <fullName evidence="1">Uncharacterized protein</fullName>
    </submittedName>
</protein>
<dbReference type="EMBL" id="SNRW01003669">
    <property type="protein sequence ID" value="KAA6389220.1"/>
    <property type="molecule type" value="Genomic_DNA"/>
</dbReference>
<name>A0A5J4W3D6_9EUKA</name>
<evidence type="ECO:0000313" key="2">
    <source>
        <dbReference type="Proteomes" id="UP000324800"/>
    </source>
</evidence>
<sequence length="198" mass="22393">MNALFGCNEAFYNPIEVADNPDDLNRKQAIVFKKAGSNPETYKFRSIQAAFYFSKRFSNNLSFTITIVGTIQFEGYFNISTVQFELRGKHDDGPLEQKRTHESDINGNLLIIANTYPTYLKYFNLERYEKSDDKIVAQVSWIQNDQTTGGIFVDSCVFTDRNTIAKDNSEISFIKVVKRSASIIISNNAFNAGKFGSG</sequence>
<dbReference type="AlphaFoldDB" id="A0A5J4W3D6"/>
<reference evidence="1 2" key="1">
    <citation type="submission" date="2019-03" db="EMBL/GenBank/DDBJ databases">
        <title>Single cell metagenomics reveals metabolic interactions within the superorganism composed of flagellate Streblomastix strix and complex community of Bacteroidetes bacteria on its surface.</title>
        <authorList>
            <person name="Treitli S.C."/>
            <person name="Kolisko M."/>
            <person name="Husnik F."/>
            <person name="Keeling P."/>
            <person name="Hampl V."/>
        </authorList>
    </citation>
    <scope>NUCLEOTIDE SEQUENCE [LARGE SCALE GENOMIC DNA]</scope>
    <source>
        <strain evidence="1">ST1C</strain>
    </source>
</reference>
<evidence type="ECO:0000313" key="1">
    <source>
        <dbReference type="EMBL" id="KAA6389220.1"/>
    </source>
</evidence>
<organism evidence="1 2">
    <name type="scientific">Streblomastix strix</name>
    <dbReference type="NCBI Taxonomy" id="222440"/>
    <lineage>
        <taxon>Eukaryota</taxon>
        <taxon>Metamonada</taxon>
        <taxon>Preaxostyla</taxon>
        <taxon>Oxymonadida</taxon>
        <taxon>Streblomastigidae</taxon>
        <taxon>Streblomastix</taxon>
    </lineage>
</organism>
<accession>A0A5J4W3D6</accession>
<gene>
    <name evidence="1" type="ORF">EZS28_015252</name>
</gene>
<dbReference type="Proteomes" id="UP000324800">
    <property type="component" value="Unassembled WGS sequence"/>
</dbReference>
<comment type="caution">
    <text evidence="1">The sequence shown here is derived from an EMBL/GenBank/DDBJ whole genome shotgun (WGS) entry which is preliminary data.</text>
</comment>
<proteinExistence type="predicted"/>